<evidence type="ECO:0000256" key="2">
    <source>
        <dbReference type="ARBA" id="ARBA00023125"/>
    </source>
</evidence>
<evidence type="ECO:0000259" key="5">
    <source>
        <dbReference type="PROSITE" id="PS50977"/>
    </source>
</evidence>
<dbReference type="Proteomes" id="UP000199515">
    <property type="component" value="Unassembled WGS sequence"/>
</dbReference>
<keyword evidence="3" id="KW-0804">Transcription</keyword>
<organism evidence="6 7">
    <name type="scientific">Amycolatopsis xylanica</name>
    <dbReference type="NCBI Taxonomy" id="589385"/>
    <lineage>
        <taxon>Bacteria</taxon>
        <taxon>Bacillati</taxon>
        <taxon>Actinomycetota</taxon>
        <taxon>Actinomycetes</taxon>
        <taxon>Pseudonocardiales</taxon>
        <taxon>Pseudonocardiaceae</taxon>
        <taxon>Amycolatopsis</taxon>
    </lineage>
</organism>
<keyword evidence="7" id="KW-1185">Reference proteome</keyword>
<dbReference type="InterPro" id="IPR004111">
    <property type="entry name" value="Repressor_TetR_C"/>
</dbReference>
<dbReference type="PANTHER" id="PTHR30055">
    <property type="entry name" value="HTH-TYPE TRANSCRIPTIONAL REGULATOR RUTR"/>
    <property type="match status" value="1"/>
</dbReference>
<dbReference type="SUPFAM" id="SSF48498">
    <property type="entry name" value="Tetracyclin repressor-like, C-terminal domain"/>
    <property type="match status" value="1"/>
</dbReference>
<sequence length="256" mass="27953">MPIDRSSAGDPARTLELLWRDPGHRPAARGPKQGKTVDEVVEAAIELADKTGIEAVTMRRVAEVVGVAPMSLYTYVPGKAELLDLMLDLVYQRMPRAAHAGKPWRERVRTVAEENRALYERHPWVANVSTIRPPLGPGLMAKYDHELQAFDGTPLDEVETDAALTYVLSFVNATSRAAAEQKSSQLDGLLNDEEWWAANEPLLTRVFDADAHPTAARIGSAAGAAHQSSYNAEHAYAFGLDRVIDGLGALIDGRPH</sequence>
<dbReference type="Gene3D" id="1.10.357.10">
    <property type="entry name" value="Tetracycline Repressor, domain 2"/>
    <property type="match status" value="1"/>
</dbReference>
<evidence type="ECO:0000313" key="6">
    <source>
        <dbReference type="EMBL" id="SDY45902.1"/>
    </source>
</evidence>
<name>A0A1H3K139_9PSEU</name>
<dbReference type="InterPro" id="IPR001647">
    <property type="entry name" value="HTH_TetR"/>
</dbReference>
<dbReference type="AlphaFoldDB" id="A0A1H3K139"/>
<evidence type="ECO:0000256" key="4">
    <source>
        <dbReference type="PROSITE-ProRule" id="PRU00335"/>
    </source>
</evidence>
<dbReference type="InterPro" id="IPR036271">
    <property type="entry name" value="Tet_transcr_reg_TetR-rel_C_sf"/>
</dbReference>
<dbReference type="Gene3D" id="1.10.10.60">
    <property type="entry name" value="Homeodomain-like"/>
    <property type="match status" value="1"/>
</dbReference>
<feature type="domain" description="HTH tetR-type" evidence="5">
    <location>
        <begin position="34"/>
        <end position="94"/>
    </location>
</feature>
<dbReference type="Pfam" id="PF02909">
    <property type="entry name" value="TetR_C_1"/>
    <property type="match status" value="1"/>
</dbReference>
<protein>
    <submittedName>
        <fullName evidence="6">Regulatory protein, tetR family</fullName>
    </submittedName>
</protein>
<dbReference type="RefSeq" id="WP_091292949.1">
    <property type="nucleotide sequence ID" value="NZ_FNON01000005.1"/>
</dbReference>
<dbReference type="STRING" id="589385.SAMN05421504_105617"/>
<feature type="DNA-binding region" description="H-T-H motif" evidence="4">
    <location>
        <begin position="57"/>
        <end position="76"/>
    </location>
</feature>
<dbReference type="GO" id="GO:0045892">
    <property type="term" value="P:negative regulation of DNA-templated transcription"/>
    <property type="evidence" value="ECO:0007669"/>
    <property type="project" value="InterPro"/>
</dbReference>
<evidence type="ECO:0000256" key="1">
    <source>
        <dbReference type="ARBA" id="ARBA00023015"/>
    </source>
</evidence>
<keyword evidence="2 4" id="KW-0238">DNA-binding</keyword>
<evidence type="ECO:0000313" key="7">
    <source>
        <dbReference type="Proteomes" id="UP000199515"/>
    </source>
</evidence>
<dbReference type="EMBL" id="FNON01000005">
    <property type="protein sequence ID" value="SDY45902.1"/>
    <property type="molecule type" value="Genomic_DNA"/>
</dbReference>
<dbReference type="InterPro" id="IPR009057">
    <property type="entry name" value="Homeodomain-like_sf"/>
</dbReference>
<dbReference type="GO" id="GO:0000976">
    <property type="term" value="F:transcription cis-regulatory region binding"/>
    <property type="evidence" value="ECO:0007669"/>
    <property type="project" value="TreeGrafter"/>
</dbReference>
<evidence type="ECO:0000256" key="3">
    <source>
        <dbReference type="ARBA" id="ARBA00023163"/>
    </source>
</evidence>
<reference evidence="6 7" key="1">
    <citation type="submission" date="2016-10" db="EMBL/GenBank/DDBJ databases">
        <authorList>
            <person name="de Groot N.N."/>
        </authorList>
    </citation>
    <scope>NUCLEOTIDE SEQUENCE [LARGE SCALE GENOMIC DNA]</scope>
    <source>
        <strain evidence="6 7">CPCC 202699</strain>
    </source>
</reference>
<dbReference type="Pfam" id="PF00440">
    <property type="entry name" value="TetR_N"/>
    <property type="match status" value="1"/>
</dbReference>
<dbReference type="GO" id="GO:0003700">
    <property type="term" value="F:DNA-binding transcription factor activity"/>
    <property type="evidence" value="ECO:0007669"/>
    <property type="project" value="TreeGrafter"/>
</dbReference>
<proteinExistence type="predicted"/>
<gene>
    <name evidence="6" type="ORF">SAMN05421504_105617</name>
</gene>
<dbReference type="PANTHER" id="PTHR30055:SF151">
    <property type="entry name" value="TRANSCRIPTIONAL REGULATORY PROTEIN"/>
    <property type="match status" value="1"/>
</dbReference>
<accession>A0A1H3K139</accession>
<dbReference type="OrthoDB" id="2570341at2"/>
<dbReference type="SUPFAM" id="SSF46689">
    <property type="entry name" value="Homeodomain-like"/>
    <property type="match status" value="1"/>
</dbReference>
<dbReference type="InterPro" id="IPR050109">
    <property type="entry name" value="HTH-type_TetR-like_transc_reg"/>
</dbReference>
<dbReference type="PROSITE" id="PS50977">
    <property type="entry name" value="HTH_TETR_2"/>
    <property type="match status" value="1"/>
</dbReference>
<keyword evidence="1" id="KW-0805">Transcription regulation</keyword>